<protein>
    <submittedName>
        <fullName evidence="1">Copper chaperone PCu(A)C</fullName>
    </submittedName>
</protein>
<proteinExistence type="predicted"/>
<sequence length="187" mass="19487">MRLSNRFILPVLTAGALALIAATTLAIQFLAVSTPASAHEADDHDHVMHGHLALMEAWVRATPPGAKVGGGYLTIHNDGAEGDRLTGGSAGFADRVEVHEMKMEGETMKMRPLPDGLAIPADGAVSLEPGGLHIMFMGLKQPLKEGGTVTVTLDFEKAGPVEVPFHIAPMGASGPGHDHGHDNAPAE</sequence>
<dbReference type="AlphaFoldDB" id="A0A8J7RWV3"/>
<gene>
    <name evidence="1" type="ORF">KAJ83_02515</name>
</gene>
<dbReference type="EMBL" id="JAGMWN010000001">
    <property type="protein sequence ID" value="MBP5855865.1"/>
    <property type="molecule type" value="Genomic_DNA"/>
</dbReference>
<dbReference type="InterPro" id="IPR036182">
    <property type="entry name" value="PCuAC_sf"/>
</dbReference>
<dbReference type="PANTHER" id="PTHR36302:SF1">
    <property type="entry name" value="COPPER CHAPERONE PCU(A)C"/>
    <property type="match status" value="1"/>
</dbReference>
<name>A0A8J7RWV3_9PROT</name>
<evidence type="ECO:0000313" key="1">
    <source>
        <dbReference type="EMBL" id="MBP5855865.1"/>
    </source>
</evidence>
<accession>A0A8J7RWV3</accession>
<dbReference type="PANTHER" id="PTHR36302">
    <property type="entry name" value="BLR7088 PROTEIN"/>
    <property type="match status" value="1"/>
</dbReference>
<comment type="caution">
    <text evidence="1">The sequence shown here is derived from an EMBL/GenBank/DDBJ whole genome shotgun (WGS) entry which is preliminary data.</text>
</comment>
<dbReference type="RefSeq" id="WP_210680431.1">
    <property type="nucleotide sequence ID" value="NZ_JAGMWN010000001.1"/>
</dbReference>
<dbReference type="Proteomes" id="UP000672602">
    <property type="component" value="Unassembled WGS sequence"/>
</dbReference>
<dbReference type="Gene3D" id="2.60.40.1890">
    <property type="entry name" value="PCu(A)C copper chaperone"/>
    <property type="match status" value="1"/>
</dbReference>
<keyword evidence="2" id="KW-1185">Reference proteome</keyword>
<dbReference type="SUPFAM" id="SSF110087">
    <property type="entry name" value="DR1885-like metal-binding protein"/>
    <property type="match status" value="1"/>
</dbReference>
<evidence type="ECO:0000313" key="2">
    <source>
        <dbReference type="Proteomes" id="UP000672602"/>
    </source>
</evidence>
<reference evidence="1" key="1">
    <citation type="submission" date="2021-04" db="EMBL/GenBank/DDBJ databases">
        <authorList>
            <person name="Zhang D.-C."/>
        </authorList>
    </citation>
    <scope>NUCLEOTIDE SEQUENCE</scope>
    <source>
        <strain evidence="1">CGMCC 1.15697</strain>
    </source>
</reference>
<dbReference type="InterPro" id="IPR058248">
    <property type="entry name" value="Lxx211020-like"/>
</dbReference>
<dbReference type="Pfam" id="PF04314">
    <property type="entry name" value="PCuAC"/>
    <property type="match status" value="1"/>
</dbReference>
<dbReference type="InterPro" id="IPR007410">
    <property type="entry name" value="LpqE-like"/>
</dbReference>
<organism evidence="1 2">
    <name type="scientific">Marivibrio halodurans</name>
    <dbReference type="NCBI Taxonomy" id="2039722"/>
    <lineage>
        <taxon>Bacteria</taxon>
        <taxon>Pseudomonadati</taxon>
        <taxon>Pseudomonadota</taxon>
        <taxon>Alphaproteobacteria</taxon>
        <taxon>Rhodospirillales</taxon>
        <taxon>Rhodospirillaceae</taxon>
        <taxon>Marivibrio</taxon>
    </lineage>
</organism>